<dbReference type="PATRIC" id="fig|220754.4.peg.28"/>
<evidence type="ECO:0000256" key="1">
    <source>
        <dbReference type="SAM" id="MobiDB-lite"/>
    </source>
</evidence>
<dbReference type="Proteomes" id="UP000031972">
    <property type="component" value="Unassembled WGS sequence"/>
</dbReference>
<sequence length="42" mass="4931">MKTTENERTAAKWSLRAGTKSKEENDQFMQAVKKWQQEESSL</sequence>
<protein>
    <submittedName>
        <fullName evidence="2">Uncharacterized protein</fullName>
    </submittedName>
</protein>
<evidence type="ECO:0000313" key="2">
    <source>
        <dbReference type="EMBL" id="KIL52699.1"/>
    </source>
</evidence>
<organism evidence="2 3">
    <name type="scientific">Jeotgalibacillus campisalis</name>
    <dbReference type="NCBI Taxonomy" id="220754"/>
    <lineage>
        <taxon>Bacteria</taxon>
        <taxon>Bacillati</taxon>
        <taxon>Bacillota</taxon>
        <taxon>Bacilli</taxon>
        <taxon>Bacillales</taxon>
        <taxon>Caryophanaceae</taxon>
        <taxon>Jeotgalibacillus</taxon>
    </lineage>
</organism>
<feature type="region of interest" description="Disordered" evidence="1">
    <location>
        <begin position="1"/>
        <end position="25"/>
    </location>
</feature>
<feature type="compositionally biased region" description="Basic and acidic residues" evidence="1">
    <location>
        <begin position="1"/>
        <end position="10"/>
    </location>
</feature>
<dbReference type="EMBL" id="JXRR01000001">
    <property type="protein sequence ID" value="KIL52699.1"/>
    <property type="molecule type" value="Genomic_DNA"/>
</dbReference>
<name>A0A0C2SFK0_9BACL</name>
<gene>
    <name evidence="2" type="ORF">KR50_00280</name>
</gene>
<keyword evidence="3" id="KW-1185">Reference proteome</keyword>
<dbReference type="AlphaFoldDB" id="A0A0C2SFK0"/>
<evidence type="ECO:0000313" key="3">
    <source>
        <dbReference type="Proteomes" id="UP000031972"/>
    </source>
</evidence>
<accession>A0A0C2SFK0</accession>
<proteinExistence type="predicted"/>
<reference evidence="2 3" key="1">
    <citation type="submission" date="2015-01" db="EMBL/GenBank/DDBJ databases">
        <title>Jeotgalibacillus campisalis genome sequencing.</title>
        <authorList>
            <person name="Goh K.M."/>
            <person name="Chan K.-G."/>
            <person name="Yaakop A.S."/>
            <person name="Ee R."/>
            <person name="Gan H.M."/>
            <person name="Chan C.S."/>
        </authorList>
    </citation>
    <scope>NUCLEOTIDE SEQUENCE [LARGE SCALE GENOMIC DNA]</scope>
    <source>
        <strain evidence="2 3">SF-57</strain>
    </source>
</reference>
<comment type="caution">
    <text evidence="2">The sequence shown here is derived from an EMBL/GenBank/DDBJ whole genome shotgun (WGS) entry which is preliminary data.</text>
</comment>